<proteinExistence type="predicted"/>
<keyword evidence="5" id="KW-1185">Reference proteome</keyword>
<evidence type="ECO:0000313" key="5">
    <source>
        <dbReference type="Proteomes" id="UP001233172"/>
    </source>
</evidence>
<keyword evidence="2" id="KW-1133">Transmembrane helix</keyword>
<keyword evidence="2" id="KW-0472">Membrane</keyword>
<keyword evidence="2" id="KW-0812">Transmembrane</keyword>
<name>A0AAD8AXW3_BIOPF</name>
<dbReference type="InterPro" id="IPR013087">
    <property type="entry name" value="Znf_C2H2_type"/>
</dbReference>
<comment type="caution">
    <text evidence="4">The sequence shown here is derived from an EMBL/GenBank/DDBJ whole genome shotgun (WGS) entry which is preliminary data.</text>
</comment>
<dbReference type="EMBL" id="JASAOG010000198">
    <property type="protein sequence ID" value="KAK0044446.1"/>
    <property type="molecule type" value="Genomic_DNA"/>
</dbReference>
<feature type="transmembrane region" description="Helical" evidence="2">
    <location>
        <begin position="20"/>
        <end position="38"/>
    </location>
</feature>
<dbReference type="Proteomes" id="UP001233172">
    <property type="component" value="Unassembled WGS sequence"/>
</dbReference>
<gene>
    <name evidence="4" type="ORF">Bpfe_026131</name>
</gene>
<feature type="transmembrane region" description="Helical" evidence="2">
    <location>
        <begin position="221"/>
        <end position="246"/>
    </location>
</feature>
<dbReference type="PROSITE" id="PS00028">
    <property type="entry name" value="ZINC_FINGER_C2H2_1"/>
    <property type="match status" value="1"/>
</dbReference>
<reference evidence="4" key="2">
    <citation type="submission" date="2023-04" db="EMBL/GenBank/DDBJ databases">
        <authorList>
            <person name="Bu L."/>
            <person name="Lu L."/>
            <person name="Laidemitt M.R."/>
            <person name="Zhang S.M."/>
            <person name="Mutuku M."/>
            <person name="Mkoji G."/>
            <person name="Steinauer M."/>
            <person name="Loker E.S."/>
        </authorList>
    </citation>
    <scope>NUCLEOTIDE SEQUENCE</scope>
    <source>
        <strain evidence="4">KasaAsao</strain>
        <tissue evidence="4">Whole Snail</tissue>
    </source>
</reference>
<keyword evidence="1" id="KW-0863">Zinc-finger</keyword>
<dbReference type="PANTHER" id="PTHR21385">
    <property type="entry name" value="ZINC FINGER PROTEIN-RELATED"/>
    <property type="match status" value="1"/>
</dbReference>
<evidence type="ECO:0000256" key="1">
    <source>
        <dbReference type="PROSITE-ProRule" id="PRU00042"/>
    </source>
</evidence>
<evidence type="ECO:0000259" key="3">
    <source>
        <dbReference type="PROSITE" id="PS50157"/>
    </source>
</evidence>
<sequence>MIVFQKISSIRSMSISYRSISTIWTWEILIYLFCYITITHEKSCARENSRVVAKVVRERVFPVFEAHKMSLTSNCLFSLDRDMYSNQENHKVLDPPSRWTCNFCGKAFVSEYFLDRHFENRHMDQIKTDDAICLADVCDIFRCDIISGASHPDYWDIALCMEDDMEELFAQCKAKDCVPSGPSKNETDIVKSQVMENLCSFLTCSKFWNTPYQQEENSHTALYIVLTTMTCFGIVVYNFVFYNYFYSDLVETNYDMTPKPKHKIKKFNPDIAYGDSTRLRLSAD</sequence>
<organism evidence="4 5">
    <name type="scientific">Biomphalaria pfeifferi</name>
    <name type="common">Bloodfluke planorb</name>
    <name type="synonym">Freshwater snail</name>
    <dbReference type="NCBI Taxonomy" id="112525"/>
    <lineage>
        <taxon>Eukaryota</taxon>
        <taxon>Metazoa</taxon>
        <taxon>Spiralia</taxon>
        <taxon>Lophotrochozoa</taxon>
        <taxon>Mollusca</taxon>
        <taxon>Gastropoda</taxon>
        <taxon>Heterobranchia</taxon>
        <taxon>Euthyneura</taxon>
        <taxon>Panpulmonata</taxon>
        <taxon>Hygrophila</taxon>
        <taxon>Lymnaeoidea</taxon>
        <taxon>Planorbidae</taxon>
        <taxon>Biomphalaria</taxon>
    </lineage>
</organism>
<dbReference type="PANTHER" id="PTHR21385:SF0">
    <property type="entry name" value="RE51073P"/>
    <property type="match status" value="1"/>
</dbReference>
<keyword evidence="1" id="KW-0479">Metal-binding</keyword>
<accession>A0AAD8AXW3</accession>
<dbReference type="GO" id="GO:0008270">
    <property type="term" value="F:zinc ion binding"/>
    <property type="evidence" value="ECO:0007669"/>
    <property type="project" value="UniProtKB-KW"/>
</dbReference>
<evidence type="ECO:0000313" key="4">
    <source>
        <dbReference type="EMBL" id="KAK0044446.1"/>
    </source>
</evidence>
<dbReference type="PROSITE" id="PS50157">
    <property type="entry name" value="ZINC_FINGER_C2H2_2"/>
    <property type="match status" value="1"/>
</dbReference>
<reference evidence="4" key="1">
    <citation type="journal article" date="2023" name="PLoS Negl. Trop. Dis.">
        <title>A genome sequence for Biomphalaria pfeifferi, the major vector snail for the human-infecting parasite Schistosoma mansoni.</title>
        <authorList>
            <person name="Bu L."/>
            <person name="Lu L."/>
            <person name="Laidemitt M.R."/>
            <person name="Zhang S.M."/>
            <person name="Mutuku M."/>
            <person name="Mkoji G."/>
            <person name="Steinauer M."/>
            <person name="Loker E.S."/>
        </authorList>
    </citation>
    <scope>NUCLEOTIDE SEQUENCE</scope>
    <source>
        <strain evidence="4">KasaAsao</strain>
    </source>
</reference>
<dbReference type="AlphaFoldDB" id="A0AAD8AXW3"/>
<evidence type="ECO:0000256" key="2">
    <source>
        <dbReference type="SAM" id="Phobius"/>
    </source>
</evidence>
<feature type="domain" description="C2H2-type" evidence="3">
    <location>
        <begin position="99"/>
        <end position="127"/>
    </location>
</feature>
<protein>
    <recommendedName>
        <fullName evidence="3">C2H2-type domain-containing protein</fullName>
    </recommendedName>
</protein>
<keyword evidence="1" id="KW-0862">Zinc</keyword>